<dbReference type="RefSeq" id="WP_238293379.1">
    <property type="nucleotide sequence ID" value="NZ_BPQS01000068.1"/>
</dbReference>
<organism evidence="5 6">
    <name type="scientific">Methylobacterium longum</name>
    <dbReference type="NCBI Taxonomy" id="767694"/>
    <lineage>
        <taxon>Bacteria</taxon>
        <taxon>Pseudomonadati</taxon>
        <taxon>Pseudomonadota</taxon>
        <taxon>Alphaproteobacteria</taxon>
        <taxon>Hyphomicrobiales</taxon>
        <taxon>Methylobacteriaceae</taxon>
        <taxon>Methylobacterium</taxon>
    </lineage>
</organism>
<keyword evidence="3" id="KW-0325">Glycoprotein</keyword>
<evidence type="ECO:0000259" key="4">
    <source>
        <dbReference type="Pfam" id="PF04577"/>
    </source>
</evidence>
<evidence type="ECO:0000313" key="6">
    <source>
        <dbReference type="Proteomes" id="UP001244297"/>
    </source>
</evidence>
<dbReference type="EC" id="2.4.-.-" evidence="5"/>
<dbReference type="Pfam" id="PF04577">
    <property type="entry name" value="Glyco_transf_61"/>
    <property type="match status" value="1"/>
</dbReference>
<dbReference type="PANTHER" id="PTHR20961:SF124">
    <property type="entry name" value="GLYCOSYLTRANSFERASE"/>
    <property type="match status" value="1"/>
</dbReference>
<dbReference type="InterPro" id="IPR007657">
    <property type="entry name" value="Glycosyltransferase_61"/>
</dbReference>
<dbReference type="EMBL" id="JAUFPT010000091">
    <property type="protein sequence ID" value="MDN3573967.1"/>
    <property type="molecule type" value="Genomic_DNA"/>
</dbReference>
<evidence type="ECO:0000256" key="3">
    <source>
        <dbReference type="ARBA" id="ARBA00023180"/>
    </source>
</evidence>
<dbReference type="InterPro" id="IPR049625">
    <property type="entry name" value="Glyco_transf_61_cat"/>
</dbReference>
<protein>
    <submittedName>
        <fullName evidence="5">Glycosyltransferase family 61 protein</fullName>
        <ecNumber evidence="5">2.4.-.-</ecNumber>
    </submittedName>
</protein>
<gene>
    <name evidence="5" type="ORF">QWZ18_25625</name>
</gene>
<proteinExistence type="predicted"/>
<evidence type="ECO:0000256" key="1">
    <source>
        <dbReference type="ARBA" id="ARBA00022676"/>
    </source>
</evidence>
<reference evidence="6" key="1">
    <citation type="journal article" date="2019" name="Int. J. Syst. Evol. Microbiol.">
        <title>The Global Catalogue of Microorganisms (GCM) 10K type strain sequencing project: providing services to taxonomists for standard genome sequencing and annotation.</title>
        <authorList>
            <consortium name="The Broad Institute Genomics Platform"/>
            <consortium name="The Broad Institute Genome Sequencing Center for Infectious Disease"/>
            <person name="Wu L."/>
            <person name="Ma J."/>
        </authorList>
    </citation>
    <scope>NUCLEOTIDE SEQUENCE [LARGE SCALE GENOMIC DNA]</scope>
    <source>
        <strain evidence="6">CECT 7806</strain>
    </source>
</reference>
<sequence>MRPTAAFLDLVKSIDSGNASRVVSELAAILAGGIAPALRAKLIVQHLETLAFRLEGCDLFLEAAQVFNLVATVDAENSERWRAAAVTVGLQSLCERRRFGEAAAFVAALRQDGGSDSKIAHGVEILMRLAWHYECRYQTEASVQCYRLAHELSGGGHGISTVDGHSLGSKIRAIRILQMGLLAEESLHAEAATLHEQTRGLLGLEPARIYDILSAREAATDGGGVYHEVRPGRWIQEPEIRFLDGPVTLISRVGSLDAPPQYVALFRDCLAFPRSNVVLQGDRLIYDLAAHPHSSTFDIRDGVNPDQIMVAVYGSGRALVVAPPEVRPIEAGLMMFGLQSRNYGHWLLEFAGRMLCFNDPACPAGFPICIDDDMPETHRQIIELLDERDRPVLPLPAVPVRVGDLGIAPAPTLLPFDTRSGHPVYDAVWPRDVLGDLRSKVLGRLGERGVDLRRRGRRIVLSRRGFVQRQLLNEAEIVGVLQLHGFEVVHPETLTFAEQIATYHAADIVVGSASSALTNCIFCRPGAKVVALIHESLSFNFRGYTSMIESSGADLLFVRGTTQHGEAVHPFHANYTVTPEKVLRAIEEVCRA</sequence>
<feature type="domain" description="Glycosyltransferase 61 catalytic" evidence="4">
    <location>
        <begin position="343"/>
        <end position="530"/>
    </location>
</feature>
<dbReference type="GO" id="GO:0016757">
    <property type="term" value="F:glycosyltransferase activity"/>
    <property type="evidence" value="ECO:0007669"/>
    <property type="project" value="UniProtKB-KW"/>
</dbReference>
<dbReference type="PANTHER" id="PTHR20961">
    <property type="entry name" value="GLYCOSYLTRANSFERASE"/>
    <property type="match status" value="1"/>
</dbReference>
<accession>A0ABT8AVH3</accession>
<keyword evidence="6" id="KW-1185">Reference proteome</keyword>
<evidence type="ECO:0000256" key="2">
    <source>
        <dbReference type="ARBA" id="ARBA00022679"/>
    </source>
</evidence>
<keyword evidence="1 5" id="KW-0328">Glycosyltransferase</keyword>
<name>A0ABT8AVH3_9HYPH</name>
<comment type="caution">
    <text evidence="5">The sequence shown here is derived from an EMBL/GenBank/DDBJ whole genome shotgun (WGS) entry which is preliminary data.</text>
</comment>
<keyword evidence="2 5" id="KW-0808">Transferase</keyword>
<evidence type="ECO:0000313" key="5">
    <source>
        <dbReference type="EMBL" id="MDN3573967.1"/>
    </source>
</evidence>
<dbReference type="Proteomes" id="UP001244297">
    <property type="component" value="Unassembled WGS sequence"/>
</dbReference>